<evidence type="ECO:0000313" key="5">
    <source>
        <dbReference type="Proteomes" id="UP000266206"/>
    </source>
</evidence>
<dbReference type="RefSeq" id="WP_119516723.1">
    <property type="nucleotide sequence ID" value="NZ_NQYH01000013.1"/>
</dbReference>
<dbReference type="Gene3D" id="3.90.1530.30">
    <property type="match status" value="1"/>
</dbReference>
<dbReference type="Pfam" id="PF02195">
    <property type="entry name" value="ParB_N"/>
    <property type="match status" value="1"/>
</dbReference>
<evidence type="ECO:0000256" key="1">
    <source>
        <dbReference type="ARBA" id="ARBA00006295"/>
    </source>
</evidence>
<dbReference type="Gene3D" id="1.10.10.2830">
    <property type="match status" value="1"/>
</dbReference>
<organism evidence="4 5">
    <name type="scientific">Neopusillimonas maritima</name>
    <dbReference type="NCBI Taxonomy" id="2026239"/>
    <lineage>
        <taxon>Bacteria</taxon>
        <taxon>Pseudomonadati</taxon>
        <taxon>Pseudomonadota</taxon>
        <taxon>Betaproteobacteria</taxon>
        <taxon>Burkholderiales</taxon>
        <taxon>Alcaligenaceae</taxon>
        <taxon>Neopusillimonas</taxon>
    </lineage>
</organism>
<evidence type="ECO:0000256" key="2">
    <source>
        <dbReference type="SAM" id="Coils"/>
    </source>
</evidence>
<keyword evidence="2" id="KW-0175">Coiled coil</keyword>
<dbReference type="SUPFAM" id="SSF109709">
    <property type="entry name" value="KorB DNA-binding domain-like"/>
    <property type="match status" value="1"/>
</dbReference>
<dbReference type="NCBIfam" id="TIGR00180">
    <property type="entry name" value="parB_part"/>
    <property type="match status" value="1"/>
</dbReference>
<dbReference type="GO" id="GO:0007059">
    <property type="term" value="P:chromosome segregation"/>
    <property type="evidence" value="ECO:0007669"/>
    <property type="project" value="TreeGrafter"/>
</dbReference>
<dbReference type="AlphaFoldDB" id="A0A3A1YQK5"/>
<dbReference type="EMBL" id="NQYH01000013">
    <property type="protein sequence ID" value="RIY39766.1"/>
    <property type="molecule type" value="Genomic_DNA"/>
</dbReference>
<accession>A0A3A1YQK5</accession>
<comment type="caution">
    <text evidence="4">The sequence shown here is derived from an EMBL/GenBank/DDBJ whole genome shotgun (WGS) entry which is preliminary data.</text>
</comment>
<dbReference type="PANTHER" id="PTHR33375">
    <property type="entry name" value="CHROMOSOME-PARTITIONING PROTEIN PARB-RELATED"/>
    <property type="match status" value="1"/>
</dbReference>
<protein>
    <recommendedName>
        <fullName evidence="3">ParB-like N-terminal domain-containing protein</fullName>
    </recommendedName>
</protein>
<dbReference type="PANTHER" id="PTHR33375:SF7">
    <property type="entry name" value="CHROMOSOME 2-PARTITIONING PROTEIN PARB-RELATED"/>
    <property type="match status" value="1"/>
</dbReference>
<gene>
    <name evidence="4" type="ORF">CJP73_13060</name>
</gene>
<sequence>MTTHLEISIDKLTLSTRFQARKTAGKMPLVELAESIDAQGLLQNLVVTKAKKRGTYEVIAGGRRLQAMQILIKAERMEPDAKVWAKLVDNAHAYEASLTENVQREAMHPADEFEAFARLIDEGSSVEAIAARFGVTPAAVRRRLRLASVAPDLIEFYRKGDMTLDALMAFTVTEDQDAQRAVWASLENYYTKDAGEIRRRLTQEAVTAGHAMARYVGLEAYHEAGGRSFTDLFATDDERGIYLQDVTLLEQLTNNKLALVATEIEKEGWAWVQVQPTFDSAWYSFGRVRPEMGTLSNEQQTQIEEIDSRLQSIEEEMDAIDDEDEDHEKWTRLEQEQIELQDRREAIEIENEVWSASAKAIAGVGIFLDSEGQVQYRRGLIRPEDRRRAAQEAGQNGEGEAHIGSLPVAKTRPAHSERLVRQLTAHKVGIIAADLASKPDIALAVLVAQLVRQVLGDGYFSLGGYGLGIRLNHEDLNGHAPDYLSGKAAQAMQDMRSHWLDQLPLDEEGQLSEDVLTWTLAQDSTTLLELLAFLVAGTVQGVTHYETSKPTDLDRLGNVTGVDLTQWWTPTAESYFSHVNKDQIAAVVTETHGAEEARSIAKMKKAQAAEHAQRLLADKAWLPVPLRIQSKPSQ</sequence>
<dbReference type="Proteomes" id="UP000266206">
    <property type="component" value="Unassembled WGS sequence"/>
</dbReference>
<dbReference type="InterPro" id="IPR004437">
    <property type="entry name" value="ParB/RepB/Spo0J"/>
</dbReference>
<dbReference type="InterPro" id="IPR036086">
    <property type="entry name" value="ParB/Sulfiredoxin_sf"/>
</dbReference>
<dbReference type="SMART" id="SM00470">
    <property type="entry name" value="ParB"/>
    <property type="match status" value="1"/>
</dbReference>
<comment type="similarity">
    <text evidence="1">Belongs to the ParB family.</text>
</comment>
<dbReference type="GO" id="GO:0003677">
    <property type="term" value="F:DNA binding"/>
    <property type="evidence" value="ECO:0007669"/>
    <property type="project" value="InterPro"/>
</dbReference>
<dbReference type="OrthoDB" id="9813122at2"/>
<dbReference type="SUPFAM" id="SSF110849">
    <property type="entry name" value="ParB/Sulfiredoxin"/>
    <property type="match status" value="1"/>
</dbReference>
<feature type="coiled-coil region" evidence="2">
    <location>
        <begin position="296"/>
        <end position="323"/>
    </location>
</feature>
<reference evidence="4 5" key="1">
    <citation type="submission" date="2017-08" db="EMBL/GenBank/DDBJ databases">
        <title>Pusillimonas indicus sp. nov., a member of the family Alcaligenaceae isolated from surface seawater.</title>
        <authorList>
            <person name="Li J."/>
        </authorList>
    </citation>
    <scope>NUCLEOTIDE SEQUENCE [LARGE SCALE GENOMIC DNA]</scope>
    <source>
        <strain evidence="4 5">L52-1-41</strain>
    </source>
</reference>
<proteinExistence type="inferred from homology"/>
<dbReference type="InterPro" id="IPR050336">
    <property type="entry name" value="Chromosome_partition/occlusion"/>
</dbReference>
<dbReference type="GO" id="GO:0005694">
    <property type="term" value="C:chromosome"/>
    <property type="evidence" value="ECO:0007669"/>
    <property type="project" value="TreeGrafter"/>
</dbReference>
<dbReference type="CDD" id="cd16406">
    <property type="entry name" value="ParB_N_like"/>
    <property type="match status" value="1"/>
</dbReference>
<evidence type="ECO:0000259" key="3">
    <source>
        <dbReference type="SMART" id="SM00470"/>
    </source>
</evidence>
<evidence type="ECO:0000313" key="4">
    <source>
        <dbReference type="EMBL" id="RIY39766.1"/>
    </source>
</evidence>
<dbReference type="FunFam" id="1.10.10.2830:FF:000001">
    <property type="entry name" value="Chromosome partitioning protein ParB"/>
    <property type="match status" value="1"/>
</dbReference>
<dbReference type="InterPro" id="IPR003115">
    <property type="entry name" value="ParB_N"/>
</dbReference>
<name>A0A3A1YQK5_9BURK</name>
<feature type="domain" description="ParB-like N-terminal" evidence="3">
    <location>
        <begin position="5"/>
        <end position="102"/>
    </location>
</feature>